<protein>
    <submittedName>
        <fullName evidence="1">Uncharacterized protein</fullName>
    </submittedName>
</protein>
<proteinExistence type="predicted"/>
<evidence type="ECO:0000313" key="2">
    <source>
        <dbReference type="Proteomes" id="UP000450457"/>
    </source>
</evidence>
<sequence length="241" mass="28374">MKRVKDFTSFQWIIDETERIDFENGIGSRGENFIPNRFTHYAKLMHPIYADENIKDTSILWSQCNPDEEVSFNFGERIFMKDLAEAYGRPHTKEFSFASIYHWLGGYPRYILGPAEDTMDEKLVPEVVRVLQPFTGVPCYFQYDLVKAKRYEENHGYGYLYRGELTEVEQFTGYGEVHDFPNYWYPESKNWCLFTGIDFNFTLFGGNKKMLEALQANAEIECMEVDKRTRVDDKADVHHLP</sequence>
<reference evidence="1 2" key="1">
    <citation type="submission" date="2019-11" db="EMBL/GenBank/DDBJ databases">
        <title>Genome sequences of 17 halophilic strains isolated from different environments.</title>
        <authorList>
            <person name="Furrow R.E."/>
        </authorList>
    </citation>
    <scope>NUCLEOTIDE SEQUENCE [LARGE SCALE GENOMIC DNA]</scope>
    <source>
        <strain evidence="1 2">SL-4</strain>
    </source>
</reference>
<evidence type="ECO:0000313" key="1">
    <source>
        <dbReference type="EMBL" id="MYL71807.1"/>
    </source>
</evidence>
<name>A0A845FE37_9BACI</name>
<dbReference type="GeneID" id="78007950"/>
<accession>A0A845FE37</accession>
<dbReference type="Proteomes" id="UP000450457">
    <property type="component" value="Unassembled WGS sequence"/>
</dbReference>
<dbReference type="AlphaFoldDB" id="A0A845FE37"/>
<dbReference type="OrthoDB" id="2426596at2"/>
<comment type="caution">
    <text evidence="1">The sequence shown here is derived from an EMBL/GenBank/DDBJ whole genome shotgun (WGS) entry which is preliminary data.</text>
</comment>
<organism evidence="1 2">
    <name type="scientific">Halobacillus litoralis</name>
    <dbReference type="NCBI Taxonomy" id="45668"/>
    <lineage>
        <taxon>Bacteria</taxon>
        <taxon>Bacillati</taxon>
        <taxon>Bacillota</taxon>
        <taxon>Bacilli</taxon>
        <taxon>Bacillales</taxon>
        <taxon>Bacillaceae</taxon>
        <taxon>Halobacillus</taxon>
    </lineage>
</organism>
<gene>
    <name evidence="1" type="ORF">GLW00_13150</name>
</gene>
<dbReference type="RefSeq" id="WP_160914764.1">
    <property type="nucleotide sequence ID" value="NZ_WMFA01000004.1"/>
</dbReference>
<dbReference type="EMBL" id="WMFA01000004">
    <property type="protein sequence ID" value="MYL71807.1"/>
    <property type="molecule type" value="Genomic_DNA"/>
</dbReference>